<organism evidence="1 2">
    <name type="scientific">Mycteria americana</name>
    <name type="common">Wood stork</name>
    <dbReference type="NCBI Taxonomy" id="33587"/>
    <lineage>
        <taxon>Eukaryota</taxon>
        <taxon>Metazoa</taxon>
        <taxon>Chordata</taxon>
        <taxon>Craniata</taxon>
        <taxon>Vertebrata</taxon>
        <taxon>Euteleostomi</taxon>
        <taxon>Archelosauria</taxon>
        <taxon>Archosauria</taxon>
        <taxon>Dinosauria</taxon>
        <taxon>Saurischia</taxon>
        <taxon>Theropoda</taxon>
        <taxon>Coelurosauria</taxon>
        <taxon>Aves</taxon>
        <taxon>Neognathae</taxon>
        <taxon>Neoaves</taxon>
        <taxon>Aequornithes</taxon>
        <taxon>Ciconiiformes</taxon>
        <taxon>Ciconiidae</taxon>
        <taxon>Mycteria</taxon>
    </lineage>
</organism>
<evidence type="ECO:0000313" key="1">
    <source>
        <dbReference type="EMBL" id="KAK4819999.1"/>
    </source>
</evidence>
<comment type="caution">
    <text evidence="1">The sequence shown here is derived from an EMBL/GenBank/DDBJ whole genome shotgun (WGS) entry which is preliminary data.</text>
</comment>
<gene>
    <name evidence="1" type="ORF">QYF61_017378</name>
</gene>
<evidence type="ECO:0000313" key="2">
    <source>
        <dbReference type="Proteomes" id="UP001333110"/>
    </source>
</evidence>
<reference evidence="1 2" key="1">
    <citation type="journal article" date="2023" name="J. Hered.">
        <title>Chromosome-level genome of the wood stork (Mycteria americana) provides insight into avian chromosome evolution.</title>
        <authorList>
            <person name="Flamio R. Jr."/>
            <person name="Ramstad K.M."/>
        </authorList>
    </citation>
    <scope>NUCLEOTIDE SEQUENCE [LARGE SCALE GENOMIC DNA]</scope>
    <source>
        <strain evidence="1">JAX WOST 10</strain>
    </source>
</reference>
<name>A0AAN7N8N0_MYCAM</name>
<protein>
    <submittedName>
        <fullName evidence="1">Uncharacterized protein</fullName>
    </submittedName>
</protein>
<dbReference type="EMBL" id="JAUNZN010000006">
    <property type="protein sequence ID" value="KAK4819999.1"/>
    <property type="molecule type" value="Genomic_DNA"/>
</dbReference>
<dbReference type="Proteomes" id="UP001333110">
    <property type="component" value="Unassembled WGS sequence"/>
</dbReference>
<dbReference type="AlphaFoldDB" id="A0AAN7N8N0"/>
<sequence>MTFKEWVPSGWEPTGFVECLDSPGGQVERVTNQEGSQQVQGRDPSPLFDICKVAPGELGPVLGSLVRDTDILNWIHRWATKMIKWLENMLYHDSLRERLCSVFIGVCSFLRSIFCLRLVLPPPKGKVQNNLRRAEEFLEYPWSSLTHGKGQTKPDLIAFYGETSGCVDKGKAVRVVYLGFSKVVDRVSHKIFLAKLERQGLGNGIRWAGNGLENWAQGVVIGGIKSNQLDWWPVTSGIGTGDLNNRTEYTLSKFVNNIKLGCALICCRAGLLSQGTTTVLRNGPKETS</sequence>
<accession>A0AAN7N8N0</accession>
<proteinExistence type="predicted"/>
<keyword evidence="2" id="KW-1185">Reference proteome</keyword>